<feature type="compositionally biased region" description="Basic and acidic residues" evidence="2">
    <location>
        <begin position="179"/>
        <end position="202"/>
    </location>
</feature>
<dbReference type="Proteomes" id="UP001596135">
    <property type="component" value="Unassembled WGS sequence"/>
</dbReference>
<keyword evidence="5" id="KW-1185">Reference proteome</keyword>
<dbReference type="Pfam" id="PF09587">
    <property type="entry name" value="PGA_cap"/>
    <property type="match status" value="1"/>
</dbReference>
<protein>
    <submittedName>
        <fullName evidence="4">CapA family protein</fullName>
    </submittedName>
</protein>
<dbReference type="InterPro" id="IPR052169">
    <property type="entry name" value="CW_Biosynth-Accessory"/>
</dbReference>
<dbReference type="EMBL" id="JBHSRJ010000004">
    <property type="protein sequence ID" value="MFC6042717.1"/>
    <property type="molecule type" value="Genomic_DNA"/>
</dbReference>
<gene>
    <name evidence="4" type="ORF">ACFPYL_06520</name>
</gene>
<feature type="region of interest" description="Disordered" evidence="2">
    <location>
        <begin position="177"/>
        <end position="202"/>
    </location>
</feature>
<evidence type="ECO:0000256" key="1">
    <source>
        <dbReference type="ARBA" id="ARBA00005662"/>
    </source>
</evidence>
<evidence type="ECO:0000256" key="2">
    <source>
        <dbReference type="SAM" id="MobiDB-lite"/>
    </source>
</evidence>
<comment type="caution">
    <text evidence="4">The sequence shown here is derived from an EMBL/GenBank/DDBJ whole genome shotgun (WGS) entry which is preliminary data.</text>
</comment>
<accession>A0ABW1LHI7</accession>
<dbReference type="InterPro" id="IPR029052">
    <property type="entry name" value="Metallo-depent_PP-like"/>
</dbReference>
<reference evidence="5" key="1">
    <citation type="journal article" date="2019" name="Int. J. Syst. Evol. Microbiol.">
        <title>The Global Catalogue of Microorganisms (GCM) 10K type strain sequencing project: providing services to taxonomists for standard genome sequencing and annotation.</title>
        <authorList>
            <consortium name="The Broad Institute Genomics Platform"/>
            <consortium name="The Broad Institute Genome Sequencing Center for Infectious Disease"/>
            <person name="Wu L."/>
            <person name="Ma J."/>
        </authorList>
    </citation>
    <scope>NUCLEOTIDE SEQUENCE [LARGE SCALE GENOMIC DNA]</scope>
    <source>
        <strain evidence="5">CCUG 54522</strain>
    </source>
</reference>
<organism evidence="4 5">
    <name type="scientific">Nocardioides hankookensis</name>
    <dbReference type="NCBI Taxonomy" id="443157"/>
    <lineage>
        <taxon>Bacteria</taxon>
        <taxon>Bacillati</taxon>
        <taxon>Actinomycetota</taxon>
        <taxon>Actinomycetes</taxon>
        <taxon>Propionibacteriales</taxon>
        <taxon>Nocardioidaceae</taxon>
        <taxon>Nocardioides</taxon>
    </lineage>
</organism>
<comment type="similarity">
    <text evidence="1">Belongs to the CapA family.</text>
</comment>
<evidence type="ECO:0000313" key="5">
    <source>
        <dbReference type="Proteomes" id="UP001596135"/>
    </source>
</evidence>
<dbReference type="PANTHER" id="PTHR33393">
    <property type="entry name" value="POLYGLUTAMINE SYNTHESIS ACCESSORY PROTEIN RV0574C-RELATED"/>
    <property type="match status" value="1"/>
</dbReference>
<dbReference type="PANTHER" id="PTHR33393:SF13">
    <property type="entry name" value="PGA BIOSYNTHESIS PROTEIN CAPA"/>
    <property type="match status" value="1"/>
</dbReference>
<evidence type="ECO:0000259" key="3">
    <source>
        <dbReference type="Pfam" id="PF09587"/>
    </source>
</evidence>
<dbReference type="InterPro" id="IPR019079">
    <property type="entry name" value="Capsule_synth_CapA"/>
</dbReference>
<evidence type="ECO:0000313" key="4">
    <source>
        <dbReference type="EMBL" id="MFC6042717.1"/>
    </source>
</evidence>
<proteinExistence type="inferred from homology"/>
<feature type="domain" description="Capsule synthesis protein CapA" evidence="3">
    <location>
        <begin position="79"/>
        <end position="174"/>
    </location>
</feature>
<sequence>MAAHSDLSCTLPPDGAVRPVIVGHRRAPGVAAIGIALLTCACTTPSSTTGRADPTTTNLTCADPTQTIDANPRPRTASIVMGGDLLWHNTVWQSAAEDHVRTGHGMRYDWDPMFAALRPTMQSADLAICHTEVPFAAPGEEHESYPVFAAPRSIAPWIASMGWDACTAASNHSWAPGIRWRDDHRRPARGERDRPRRDLPQR</sequence>
<dbReference type="RefSeq" id="WP_379151944.1">
    <property type="nucleotide sequence ID" value="NZ_JBHSRJ010000004.1"/>
</dbReference>
<dbReference type="SUPFAM" id="SSF56300">
    <property type="entry name" value="Metallo-dependent phosphatases"/>
    <property type="match status" value="1"/>
</dbReference>
<name>A0ABW1LHI7_9ACTN</name>